<reference evidence="3" key="1">
    <citation type="submission" date="2016-11" db="UniProtKB">
        <authorList>
            <consortium name="WormBaseParasite"/>
        </authorList>
    </citation>
    <scope>IDENTIFICATION</scope>
</reference>
<name>A0A1I8BN67_MELHA</name>
<proteinExistence type="predicted"/>
<accession>A0A1I8BN67</accession>
<sequence>MDEVIESMQSIVLRDCLETIGNAVNRLSIPVNQVPPNLVQQNFQDNLVLHHLLGNAIGQIEAVLQNNHDIRFYNDFLAVSVVPLPANATLAQLFERLSAYVNVLCRLSIEVETDEEFPANAQENSLLNLGQVVVSSIANTLGREESSSSSSSSGGVTSGAETETD</sequence>
<evidence type="ECO:0000313" key="3">
    <source>
        <dbReference type="WBParaSite" id="MhA1_Contig326.frz3.gene9"/>
    </source>
</evidence>
<feature type="region of interest" description="Disordered" evidence="1">
    <location>
        <begin position="142"/>
        <end position="165"/>
    </location>
</feature>
<feature type="compositionally biased region" description="Low complexity" evidence="1">
    <location>
        <begin position="147"/>
        <end position="165"/>
    </location>
</feature>
<evidence type="ECO:0000256" key="1">
    <source>
        <dbReference type="SAM" id="MobiDB-lite"/>
    </source>
</evidence>
<dbReference type="WBParaSite" id="MhA1_Contig326.frz3.gene9">
    <property type="protein sequence ID" value="MhA1_Contig326.frz3.gene9"/>
    <property type="gene ID" value="MhA1_Contig326.frz3.gene9"/>
</dbReference>
<organism evidence="2 3">
    <name type="scientific">Meloidogyne hapla</name>
    <name type="common">Root-knot nematode worm</name>
    <dbReference type="NCBI Taxonomy" id="6305"/>
    <lineage>
        <taxon>Eukaryota</taxon>
        <taxon>Metazoa</taxon>
        <taxon>Ecdysozoa</taxon>
        <taxon>Nematoda</taxon>
        <taxon>Chromadorea</taxon>
        <taxon>Rhabditida</taxon>
        <taxon>Tylenchina</taxon>
        <taxon>Tylenchomorpha</taxon>
        <taxon>Tylenchoidea</taxon>
        <taxon>Meloidogynidae</taxon>
        <taxon>Meloidogyninae</taxon>
        <taxon>Meloidogyne</taxon>
    </lineage>
</organism>
<keyword evidence="2" id="KW-1185">Reference proteome</keyword>
<evidence type="ECO:0000313" key="2">
    <source>
        <dbReference type="Proteomes" id="UP000095281"/>
    </source>
</evidence>
<dbReference type="AlphaFoldDB" id="A0A1I8BN67"/>
<dbReference type="Proteomes" id="UP000095281">
    <property type="component" value="Unplaced"/>
</dbReference>
<protein>
    <submittedName>
        <fullName evidence="3">Elf4 domain-containing protein</fullName>
    </submittedName>
</protein>